<feature type="domain" description="Fibronectin type-III" evidence="2">
    <location>
        <begin position="142"/>
        <end position="231"/>
    </location>
</feature>
<dbReference type="InterPro" id="IPR050991">
    <property type="entry name" value="ECM_Regulatory_Proteins"/>
</dbReference>
<dbReference type="SUPFAM" id="SSF49265">
    <property type="entry name" value="Fibronectin type III"/>
    <property type="match status" value="1"/>
</dbReference>
<dbReference type="InterPro" id="IPR008963">
    <property type="entry name" value="Purple_acid_Pase-like_N"/>
</dbReference>
<sequence>MGTPLRARAAGILAVGILEALFLGGLLLVQADRANAQTATTSPVVSSIVATSTTPTTANITWMTDIGATSQVAYGTTTAYGTWSAYNPATTTSHMATLSGLVANTLYHFQVRSAGTSTATTTSADQTFTTMASTTTDTTAPVISALTASATTTSATISWMTNEPTTMQVSYGTTSAYTASSTLDSTLMTSHTVMLSGLSPNTTYHFQARSADAVGNTATSTDQMFMTTTSTSTDATAPTISSIAAMASTTGATISWMTNEPTTMQVRYGTTSTYTASSTLDSTLMTSHSTALSGLASNTTYHFQVLSADAAGNMATSTDQTFMTTSTATTTPDLAAIQAEINRLWQKIAELMVLIQQLIANGGGGGGGNNNGGSVYPPYTPTSPAAIDQNGETVEAGRSINFLGHNFGREENVTVASGGVTLKTVHADGGGNFSTGSMSVSNTPGTYTYTFTGAGSGRSASATITVTPED</sequence>
<dbReference type="PROSITE" id="PS50853">
    <property type="entry name" value="FN3"/>
    <property type="match status" value="3"/>
</dbReference>
<dbReference type="CDD" id="cd00063">
    <property type="entry name" value="FN3"/>
    <property type="match status" value="1"/>
</dbReference>
<reference evidence="3 4" key="1">
    <citation type="journal article" date="2016" name="Nat. Commun.">
        <title>Thousands of microbial genomes shed light on interconnected biogeochemical processes in an aquifer system.</title>
        <authorList>
            <person name="Anantharaman K."/>
            <person name="Brown C.T."/>
            <person name="Hug L.A."/>
            <person name="Sharon I."/>
            <person name="Castelle C.J."/>
            <person name="Probst A.J."/>
            <person name="Thomas B.C."/>
            <person name="Singh A."/>
            <person name="Wilkins M.J."/>
            <person name="Karaoz U."/>
            <person name="Brodie E.L."/>
            <person name="Williams K.H."/>
            <person name="Hubbard S.S."/>
            <person name="Banfield J.F."/>
        </authorList>
    </citation>
    <scope>NUCLEOTIDE SEQUENCE [LARGE SCALE GENOMIC DNA]</scope>
</reference>
<dbReference type="Gene3D" id="2.60.40.380">
    <property type="entry name" value="Purple acid phosphatase-like, N-terminal"/>
    <property type="match status" value="2"/>
</dbReference>
<dbReference type="AlphaFoldDB" id="A0A1G2SLH7"/>
<dbReference type="PANTHER" id="PTHR46708">
    <property type="entry name" value="TENASCIN"/>
    <property type="match status" value="1"/>
</dbReference>
<dbReference type="InterPro" id="IPR036116">
    <property type="entry name" value="FN3_sf"/>
</dbReference>
<dbReference type="SUPFAM" id="SSF49363">
    <property type="entry name" value="Purple acid phosphatase, N-terminal domain"/>
    <property type="match status" value="1"/>
</dbReference>
<evidence type="ECO:0000313" key="3">
    <source>
        <dbReference type="EMBL" id="OHA85943.1"/>
    </source>
</evidence>
<feature type="domain" description="Fibronectin type-III" evidence="2">
    <location>
        <begin position="237"/>
        <end position="327"/>
    </location>
</feature>
<dbReference type="GO" id="GO:0046872">
    <property type="term" value="F:metal ion binding"/>
    <property type="evidence" value="ECO:0007669"/>
    <property type="project" value="InterPro"/>
</dbReference>
<dbReference type="Pfam" id="PF16656">
    <property type="entry name" value="Pur_ac_phosph_N"/>
    <property type="match status" value="2"/>
</dbReference>
<feature type="domain" description="Fibronectin type-III" evidence="2">
    <location>
        <begin position="44"/>
        <end position="133"/>
    </location>
</feature>
<dbReference type="EMBL" id="MHUZ01000012">
    <property type="protein sequence ID" value="OHA85943.1"/>
    <property type="molecule type" value="Genomic_DNA"/>
</dbReference>
<dbReference type="InterPro" id="IPR013783">
    <property type="entry name" value="Ig-like_fold"/>
</dbReference>
<dbReference type="SMART" id="SM00060">
    <property type="entry name" value="FN3"/>
    <property type="match status" value="3"/>
</dbReference>
<accession>A0A1G2SLH7</accession>
<dbReference type="GO" id="GO:0003993">
    <property type="term" value="F:acid phosphatase activity"/>
    <property type="evidence" value="ECO:0007669"/>
    <property type="project" value="InterPro"/>
</dbReference>
<evidence type="ECO:0000259" key="2">
    <source>
        <dbReference type="PROSITE" id="PS50853"/>
    </source>
</evidence>
<organism evidence="3 4">
    <name type="scientific">Candidatus Yonathbacteria bacterium RIFOXYD1_FULL_52_36</name>
    <dbReference type="NCBI Taxonomy" id="1802730"/>
    <lineage>
        <taxon>Bacteria</taxon>
        <taxon>Candidatus Yonathiibacteriota</taxon>
    </lineage>
</organism>
<gene>
    <name evidence="3" type="ORF">A2591_00020</name>
</gene>
<dbReference type="Proteomes" id="UP000178168">
    <property type="component" value="Unassembled WGS sequence"/>
</dbReference>
<dbReference type="InterPro" id="IPR003961">
    <property type="entry name" value="FN3_dom"/>
</dbReference>
<comment type="caution">
    <text evidence="3">The sequence shown here is derived from an EMBL/GenBank/DDBJ whole genome shotgun (WGS) entry which is preliminary data.</text>
</comment>
<dbReference type="PANTHER" id="PTHR46708:SF2">
    <property type="entry name" value="FIBRONECTIN TYPE-III DOMAIN-CONTAINING PROTEIN"/>
    <property type="match status" value="1"/>
</dbReference>
<evidence type="ECO:0000313" key="4">
    <source>
        <dbReference type="Proteomes" id="UP000178168"/>
    </source>
</evidence>
<dbReference type="InterPro" id="IPR015914">
    <property type="entry name" value="PAPs_N"/>
</dbReference>
<protein>
    <recommendedName>
        <fullName evidence="2">Fibronectin type-III domain-containing protein</fullName>
    </recommendedName>
</protein>
<name>A0A1G2SLH7_9BACT</name>
<proteinExistence type="predicted"/>
<keyword evidence="1" id="KW-0677">Repeat</keyword>
<dbReference type="Gene3D" id="2.60.40.10">
    <property type="entry name" value="Immunoglobulins"/>
    <property type="match status" value="1"/>
</dbReference>
<evidence type="ECO:0000256" key="1">
    <source>
        <dbReference type="ARBA" id="ARBA00022737"/>
    </source>
</evidence>